<sequence length="935" mass="104187">MNHLIKSGIKSSSIAINRSSSNLFQRSLVVGRQQQHSFSTGGEETKVKAIYDQSILQNYESKVKEQQKQPKKTSSTSNFVSVTNQHPKLKEFIDSLPPASTSDATTKFPTNFNKPEITTLPNGIKVISLQRPESACAIGLYIKGGSNYETEDNRGIFHLLEKMVFKSTENETSSEIAKKYENISLNAMSSSSKGVMQISLEVLRKDVEYILKSFSDQITCPLFKEEDIEEQKQNCAMSYDMMITSPEHLLPEILLNVAYGDEGYGHPLIVPPELLEKIDAKALRHTISTQYVGKNIVIAATGIDHPTLVKYVSQYFSSIPYTSQVVQDQQKQQHQQQNSTMLNDASNSFLLGYKGGSRFFDAAPGMDQSYYLAFPAPGLRSMAHSNDVFIAFVLQTLLGGGSAFSSGGPGKEVERAKRQQKSLILMNLELRGVIVDDMARQLLTTGVWRSPDEICRGIDSVTIPDILNFIDRLTKNTPSIVALIGDKDKAPNVKDLKNIIGTSVKKVRMPSTTTIVSNNSNNNNGDHTQTTTTTTITFNDIFKMTYIRSLIFNHVDQIFKVEYDHSNKGGDRQRSLKGRDIIKLPYLGMISRYAMPLQFIRHYLPPTDRVLPRRRVEVINRYHRNATLDTLEHLLEFPIINDPDAGSSNSTIASGNNTTTSQCTDLDNSLQSLSSSTTSSSLVQLNSSINSSGALNSSTCSTNSTSNTTTTTTTTSSNNNNNAPPTMQQPQGIIGNYIIVKTIGRGQFGKVKLGYHRKIPNEKVAIKIINKSKLDQDTLRMVQREVRIMKLLNHPNIIKLYEVIETNRALYLIMEYAGEGEVMDFMIAHGVLSENQARTFFIQIVSAMAYCHSKRAVHRDLKPENLLLDTNRQIKIIDFGLSNVFTPGSYLKTFCGSPTYASPELILRKEYNGPSVDIWSMGVVLFCVGHWLSTV</sequence>
<feature type="domain" description="Protein kinase" evidence="11">
    <location>
        <begin position="737"/>
        <end position="935"/>
    </location>
</feature>
<evidence type="ECO:0000256" key="5">
    <source>
        <dbReference type="ARBA" id="ARBA00022777"/>
    </source>
</evidence>
<evidence type="ECO:0000313" key="12">
    <source>
        <dbReference type="EMBL" id="EGG18002.1"/>
    </source>
</evidence>
<feature type="region of interest" description="Disordered" evidence="10">
    <location>
        <begin position="692"/>
        <end position="729"/>
    </location>
</feature>
<evidence type="ECO:0000256" key="8">
    <source>
        <dbReference type="ARBA" id="ARBA00048679"/>
    </source>
</evidence>
<dbReference type="Pfam" id="PF05193">
    <property type="entry name" value="Peptidase_M16_C"/>
    <property type="match status" value="1"/>
</dbReference>
<dbReference type="InterPro" id="IPR007863">
    <property type="entry name" value="Peptidase_M16_C"/>
</dbReference>
<evidence type="ECO:0000256" key="7">
    <source>
        <dbReference type="ARBA" id="ARBA00047899"/>
    </source>
</evidence>
<keyword evidence="13" id="KW-1185">Reference proteome</keyword>
<evidence type="ECO:0000256" key="1">
    <source>
        <dbReference type="ARBA" id="ARBA00012513"/>
    </source>
</evidence>
<evidence type="ECO:0000256" key="6">
    <source>
        <dbReference type="ARBA" id="ARBA00022840"/>
    </source>
</evidence>
<dbReference type="OrthoDB" id="10251424at2759"/>
<dbReference type="InterPro" id="IPR000719">
    <property type="entry name" value="Prot_kinase_dom"/>
</dbReference>
<reference evidence="13" key="1">
    <citation type="journal article" date="2011" name="Genome Res.">
        <title>Phylogeny-wide analysis of social amoeba genomes highlights ancient origins for complex intercellular communication.</title>
        <authorList>
            <person name="Heidel A.J."/>
            <person name="Lawal H.M."/>
            <person name="Felder M."/>
            <person name="Schilde C."/>
            <person name="Helps N.R."/>
            <person name="Tunggal B."/>
            <person name="Rivero F."/>
            <person name="John U."/>
            <person name="Schleicher M."/>
            <person name="Eichinger L."/>
            <person name="Platzer M."/>
            <person name="Noegel A.A."/>
            <person name="Schaap P."/>
            <person name="Gloeckner G."/>
        </authorList>
    </citation>
    <scope>NUCLEOTIDE SEQUENCE [LARGE SCALE GENOMIC DNA]</scope>
    <source>
        <strain evidence="13">SH3</strain>
    </source>
</reference>
<dbReference type="KEGG" id="dfa:DFA_06668"/>
<proteinExistence type="predicted"/>
<dbReference type="Pfam" id="PF00069">
    <property type="entry name" value="Pkinase"/>
    <property type="match status" value="1"/>
</dbReference>
<dbReference type="SUPFAM" id="SSF56112">
    <property type="entry name" value="Protein kinase-like (PK-like)"/>
    <property type="match status" value="1"/>
</dbReference>
<dbReference type="PROSITE" id="PS00107">
    <property type="entry name" value="PROTEIN_KINASE_ATP"/>
    <property type="match status" value="1"/>
</dbReference>
<evidence type="ECO:0000256" key="3">
    <source>
        <dbReference type="ARBA" id="ARBA00022679"/>
    </source>
</evidence>
<gene>
    <name evidence="12" type="primary">mppA</name>
    <name evidence="12" type="ORF">DFA_06668</name>
</gene>
<dbReference type="PANTHER" id="PTHR24346">
    <property type="entry name" value="MAP/MICROTUBULE AFFINITY-REGULATING KINASE"/>
    <property type="match status" value="1"/>
</dbReference>
<protein>
    <recommendedName>
        <fullName evidence="1">non-specific serine/threonine protein kinase</fullName>
        <ecNumber evidence="1">2.7.11.1</ecNumber>
    </recommendedName>
</protein>
<dbReference type="InterPro" id="IPR011009">
    <property type="entry name" value="Kinase-like_dom_sf"/>
</dbReference>
<evidence type="ECO:0000313" key="13">
    <source>
        <dbReference type="Proteomes" id="UP000007797"/>
    </source>
</evidence>
<comment type="catalytic activity">
    <reaction evidence="7">
        <text>L-threonyl-[protein] + ATP = O-phospho-L-threonyl-[protein] + ADP + H(+)</text>
        <dbReference type="Rhea" id="RHEA:46608"/>
        <dbReference type="Rhea" id="RHEA-COMP:11060"/>
        <dbReference type="Rhea" id="RHEA-COMP:11605"/>
        <dbReference type="ChEBI" id="CHEBI:15378"/>
        <dbReference type="ChEBI" id="CHEBI:30013"/>
        <dbReference type="ChEBI" id="CHEBI:30616"/>
        <dbReference type="ChEBI" id="CHEBI:61977"/>
        <dbReference type="ChEBI" id="CHEBI:456216"/>
        <dbReference type="EC" id="2.7.11.1"/>
    </reaction>
</comment>
<dbReference type="AlphaFoldDB" id="F4Q1Y2"/>
<name>F4Q1Y2_CACFS</name>
<dbReference type="SUPFAM" id="SSF63411">
    <property type="entry name" value="LuxS/MPP-like metallohydrolase"/>
    <property type="match status" value="2"/>
</dbReference>
<dbReference type="InterPro" id="IPR017441">
    <property type="entry name" value="Protein_kinase_ATP_BS"/>
</dbReference>
<feature type="region of interest" description="Disordered" evidence="10">
    <location>
        <begin position="645"/>
        <end position="670"/>
    </location>
</feature>
<dbReference type="InterPro" id="IPR011249">
    <property type="entry name" value="Metalloenz_LuxS/M16"/>
</dbReference>
<dbReference type="Pfam" id="PF00675">
    <property type="entry name" value="Peptidase_M16"/>
    <property type="match status" value="1"/>
</dbReference>
<evidence type="ECO:0000259" key="11">
    <source>
        <dbReference type="PROSITE" id="PS50011"/>
    </source>
</evidence>
<dbReference type="GO" id="GO:0005524">
    <property type="term" value="F:ATP binding"/>
    <property type="evidence" value="ECO:0007669"/>
    <property type="project" value="UniProtKB-UniRule"/>
</dbReference>
<feature type="compositionally biased region" description="Low complexity" evidence="10">
    <location>
        <begin position="692"/>
        <end position="722"/>
    </location>
</feature>
<dbReference type="Gene3D" id="3.30.830.10">
    <property type="entry name" value="Metalloenzyme, LuxS/M16 peptidase-like"/>
    <property type="match status" value="2"/>
</dbReference>
<organism evidence="12 13">
    <name type="scientific">Cavenderia fasciculata</name>
    <name type="common">Slime mold</name>
    <name type="synonym">Dictyostelium fasciculatum</name>
    <dbReference type="NCBI Taxonomy" id="261658"/>
    <lineage>
        <taxon>Eukaryota</taxon>
        <taxon>Amoebozoa</taxon>
        <taxon>Evosea</taxon>
        <taxon>Eumycetozoa</taxon>
        <taxon>Dictyostelia</taxon>
        <taxon>Acytosteliales</taxon>
        <taxon>Cavenderiaceae</taxon>
        <taxon>Cavenderia</taxon>
    </lineage>
</organism>
<keyword evidence="6 9" id="KW-0067">ATP-binding</keyword>
<dbReference type="GO" id="GO:0046872">
    <property type="term" value="F:metal ion binding"/>
    <property type="evidence" value="ECO:0007669"/>
    <property type="project" value="InterPro"/>
</dbReference>
<evidence type="ECO:0000256" key="9">
    <source>
        <dbReference type="PROSITE-ProRule" id="PRU10141"/>
    </source>
</evidence>
<keyword evidence="3" id="KW-0808">Transferase</keyword>
<dbReference type="GeneID" id="14870057"/>
<dbReference type="CDD" id="cd14003">
    <property type="entry name" value="STKc_AMPK-like"/>
    <property type="match status" value="1"/>
</dbReference>
<feature type="compositionally biased region" description="Polar residues" evidence="10">
    <location>
        <begin position="646"/>
        <end position="663"/>
    </location>
</feature>
<dbReference type="GO" id="GO:0035556">
    <property type="term" value="P:intracellular signal transduction"/>
    <property type="evidence" value="ECO:0007669"/>
    <property type="project" value="TreeGrafter"/>
</dbReference>
<dbReference type="PROSITE" id="PS50011">
    <property type="entry name" value="PROTEIN_KINASE_DOM"/>
    <property type="match status" value="1"/>
</dbReference>
<dbReference type="Proteomes" id="UP000007797">
    <property type="component" value="Unassembled WGS sequence"/>
</dbReference>
<keyword evidence="4 9" id="KW-0547">Nucleotide-binding</keyword>
<dbReference type="FunFam" id="3.30.200.20:FF:000003">
    <property type="entry name" value="Non-specific serine/threonine protein kinase"/>
    <property type="match status" value="1"/>
</dbReference>
<dbReference type="InterPro" id="IPR011765">
    <property type="entry name" value="Pept_M16_N"/>
</dbReference>
<feature type="binding site" evidence="9">
    <location>
        <position position="767"/>
    </location>
    <ligand>
        <name>ATP</name>
        <dbReference type="ChEBI" id="CHEBI:30616"/>
    </ligand>
</feature>
<dbReference type="EC" id="2.7.11.1" evidence="1"/>
<accession>F4Q1Y2</accession>
<keyword evidence="5" id="KW-0418">Kinase</keyword>
<dbReference type="RefSeq" id="XP_004356895.1">
    <property type="nucleotide sequence ID" value="XM_004356841.1"/>
</dbReference>
<evidence type="ECO:0000256" key="4">
    <source>
        <dbReference type="ARBA" id="ARBA00022741"/>
    </source>
</evidence>
<dbReference type="SMART" id="SM00220">
    <property type="entry name" value="S_TKc"/>
    <property type="match status" value="1"/>
</dbReference>
<evidence type="ECO:0000256" key="10">
    <source>
        <dbReference type="SAM" id="MobiDB-lite"/>
    </source>
</evidence>
<comment type="catalytic activity">
    <reaction evidence="8">
        <text>L-seryl-[protein] + ATP = O-phospho-L-seryl-[protein] + ADP + H(+)</text>
        <dbReference type="Rhea" id="RHEA:17989"/>
        <dbReference type="Rhea" id="RHEA-COMP:9863"/>
        <dbReference type="Rhea" id="RHEA-COMP:11604"/>
        <dbReference type="ChEBI" id="CHEBI:15378"/>
        <dbReference type="ChEBI" id="CHEBI:29999"/>
        <dbReference type="ChEBI" id="CHEBI:30616"/>
        <dbReference type="ChEBI" id="CHEBI:83421"/>
        <dbReference type="ChEBI" id="CHEBI:456216"/>
        <dbReference type="EC" id="2.7.11.1"/>
    </reaction>
</comment>
<dbReference type="Gene3D" id="1.10.510.10">
    <property type="entry name" value="Transferase(Phosphotransferase) domain 1"/>
    <property type="match status" value="1"/>
</dbReference>
<dbReference type="GO" id="GO:0004674">
    <property type="term" value="F:protein serine/threonine kinase activity"/>
    <property type="evidence" value="ECO:0007669"/>
    <property type="project" value="UniProtKB-KW"/>
</dbReference>
<keyword evidence="2" id="KW-0723">Serine/threonine-protein kinase</keyword>
<dbReference type="GO" id="GO:0005737">
    <property type="term" value="C:cytoplasm"/>
    <property type="evidence" value="ECO:0007669"/>
    <property type="project" value="TreeGrafter"/>
</dbReference>
<dbReference type="PANTHER" id="PTHR24346:SF82">
    <property type="entry name" value="KP78A-RELATED"/>
    <property type="match status" value="1"/>
</dbReference>
<evidence type="ECO:0000256" key="2">
    <source>
        <dbReference type="ARBA" id="ARBA00022527"/>
    </source>
</evidence>
<dbReference type="EMBL" id="GL883020">
    <property type="protein sequence ID" value="EGG18002.1"/>
    <property type="molecule type" value="Genomic_DNA"/>
</dbReference>
<dbReference type="STRING" id="1054147.F4Q1Y2"/>
<dbReference type="FunFam" id="1.10.510.10:FF:000571">
    <property type="entry name" value="Maternal embryonic leucine zipper kinase"/>
    <property type="match status" value="1"/>
</dbReference>